<dbReference type="Pfam" id="PF07081">
    <property type="entry name" value="DUF1349"/>
    <property type="match status" value="1"/>
</dbReference>
<proteinExistence type="predicted"/>
<dbReference type="AlphaFoldDB" id="A0A7X6GYA6"/>
<dbReference type="InterPro" id="IPR009784">
    <property type="entry name" value="DUF1349"/>
</dbReference>
<dbReference type="Proteomes" id="UP000526408">
    <property type="component" value="Unassembled WGS sequence"/>
</dbReference>
<gene>
    <name evidence="1" type="ORF">HCU73_08615</name>
</gene>
<dbReference type="SUPFAM" id="SSF49899">
    <property type="entry name" value="Concanavalin A-like lectins/glucanases"/>
    <property type="match status" value="1"/>
</dbReference>
<dbReference type="PANTHER" id="PTHR35332:SF2">
    <property type="entry name" value="REGULATION OF ENOLASE PROTEIN 1"/>
    <property type="match status" value="1"/>
</dbReference>
<reference evidence="1 2" key="1">
    <citation type="submission" date="2020-04" db="EMBL/GenBank/DDBJ databases">
        <authorList>
            <person name="Yoon J."/>
        </authorList>
    </citation>
    <scope>NUCLEOTIDE SEQUENCE [LARGE SCALE GENOMIC DNA]</scope>
    <source>
        <strain evidence="1 2">KMU-115</strain>
    </source>
</reference>
<dbReference type="PANTHER" id="PTHR35332">
    <property type="entry name" value="REGULATION OF ENOLASE PROTEIN 1"/>
    <property type="match status" value="1"/>
</dbReference>
<evidence type="ECO:0000313" key="2">
    <source>
        <dbReference type="Proteomes" id="UP000526408"/>
    </source>
</evidence>
<evidence type="ECO:0000313" key="1">
    <source>
        <dbReference type="EMBL" id="NKX44649.1"/>
    </source>
</evidence>
<organism evidence="1 2">
    <name type="scientific">Roseicyclus persicicus</name>
    <dbReference type="NCBI Taxonomy" id="2650661"/>
    <lineage>
        <taxon>Bacteria</taxon>
        <taxon>Pseudomonadati</taxon>
        <taxon>Pseudomonadota</taxon>
        <taxon>Alphaproteobacteria</taxon>
        <taxon>Rhodobacterales</taxon>
        <taxon>Roseobacteraceae</taxon>
        <taxon>Roseicyclus</taxon>
    </lineage>
</organism>
<dbReference type="Gene3D" id="2.60.120.200">
    <property type="match status" value="1"/>
</dbReference>
<keyword evidence="2" id="KW-1185">Reference proteome</keyword>
<dbReference type="PIRSF" id="PIRSF022704">
    <property type="entry name" value="UCP022704"/>
    <property type="match status" value="1"/>
</dbReference>
<dbReference type="InterPro" id="IPR015987">
    <property type="entry name" value="UCP022704"/>
</dbReference>
<protein>
    <submittedName>
        <fullName evidence="1">DUF1349 domain-containing protein</fullName>
    </submittedName>
</protein>
<sequence>MLAALESATWLNPPPAWSLTAAALTVETGDRTDFWRDTLYGFRRDSGHALLLPVEGDFTAHLRFDGDYAALYDQAGLMLRRDGAHWIKAGIEQSDGVANLSVVVTREASDWSTLALGPSPGPQRLRLTRLGGAVVIQARNAANRWQLLRVAPFPEGPAQVGPMACSPERGGFRARFTEFTLGPAVSQALHDESPASPS</sequence>
<comment type="caution">
    <text evidence="1">The sequence shown here is derived from an EMBL/GenBank/DDBJ whole genome shotgun (WGS) entry which is preliminary data.</text>
</comment>
<dbReference type="InterPro" id="IPR013320">
    <property type="entry name" value="ConA-like_dom_sf"/>
</dbReference>
<name>A0A7X6GYA6_9RHOB</name>
<dbReference type="EMBL" id="JAAZQQ010000002">
    <property type="protein sequence ID" value="NKX44649.1"/>
    <property type="molecule type" value="Genomic_DNA"/>
</dbReference>
<accession>A0A7X6GYA6</accession>